<feature type="domain" description="TFIIS-type" evidence="9">
    <location>
        <begin position="268"/>
        <end position="308"/>
    </location>
</feature>
<dbReference type="PROSITE" id="PS00466">
    <property type="entry name" value="ZF_TFIIS_1"/>
    <property type="match status" value="1"/>
</dbReference>
<comment type="subcellular location">
    <subcellularLocation>
        <location evidence="6">Nucleus</location>
    </subcellularLocation>
</comment>
<dbReference type="Pfam" id="PF01096">
    <property type="entry name" value="Zn_ribbon_TFIIS"/>
    <property type="match status" value="1"/>
</dbReference>
<dbReference type="AlphaFoldDB" id="A0A0G4FS06"/>
<dbReference type="InterPro" id="IPR017923">
    <property type="entry name" value="TFIIS_N"/>
</dbReference>
<dbReference type="SUPFAM" id="SSF57783">
    <property type="entry name" value="Zinc beta-ribbon"/>
    <property type="match status" value="1"/>
</dbReference>
<dbReference type="InterPro" id="IPR001222">
    <property type="entry name" value="Znf_TFIIS"/>
</dbReference>
<accession>A0A0G4FS06</accession>
<dbReference type="InterPro" id="IPR036575">
    <property type="entry name" value="TFIIS_cen_dom_sf"/>
</dbReference>
<dbReference type="InterPro" id="IPR035100">
    <property type="entry name" value="TF_IIS-typ"/>
</dbReference>
<feature type="domain" description="TFIIS central" evidence="11">
    <location>
        <begin position="139"/>
        <end position="261"/>
    </location>
</feature>
<dbReference type="PROSITE" id="PS51321">
    <property type="entry name" value="TFIIS_CENTRAL"/>
    <property type="match status" value="1"/>
</dbReference>
<feature type="domain" description="PH" evidence="8">
    <location>
        <begin position="1"/>
        <end position="23"/>
    </location>
</feature>
<dbReference type="PANTHER" id="PTHR11477:SF0">
    <property type="entry name" value="IP08861P-RELATED"/>
    <property type="match status" value="1"/>
</dbReference>
<dbReference type="InterPro" id="IPR003618">
    <property type="entry name" value="TFIIS_cen_dom"/>
</dbReference>
<dbReference type="GO" id="GO:0005634">
    <property type="term" value="C:nucleus"/>
    <property type="evidence" value="ECO:0007669"/>
    <property type="project" value="UniProtKB-SubCell"/>
</dbReference>
<dbReference type="GO" id="GO:0003676">
    <property type="term" value="F:nucleic acid binding"/>
    <property type="evidence" value="ECO:0007669"/>
    <property type="project" value="InterPro"/>
</dbReference>
<keyword evidence="7" id="KW-0175">Coiled coil</keyword>
<dbReference type="PANTHER" id="PTHR11477">
    <property type="entry name" value="TRANSCRIPTION FACTOR S-II ZINC FINGER DOMAIN-CONTAINING PROTEIN"/>
    <property type="match status" value="1"/>
</dbReference>
<evidence type="ECO:0000256" key="1">
    <source>
        <dbReference type="ARBA" id="ARBA00022723"/>
    </source>
</evidence>
<dbReference type="GO" id="GO:0006351">
    <property type="term" value="P:DNA-templated transcription"/>
    <property type="evidence" value="ECO:0007669"/>
    <property type="project" value="InterPro"/>
</dbReference>
<evidence type="ECO:0000259" key="10">
    <source>
        <dbReference type="PROSITE" id="PS51319"/>
    </source>
</evidence>
<evidence type="ECO:0000256" key="4">
    <source>
        <dbReference type="ARBA" id="ARBA00023242"/>
    </source>
</evidence>
<dbReference type="InterPro" id="IPR001849">
    <property type="entry name" value="PH_domain"/>
</dbReference>
<dbReference type="SUPFAM" id="SSF47676">
    <property type="entry name" value="Conserved domain common to transcription factors TFIIS, elongin A, CRSP70"/>
    <property type="match status" value="1"/>
</dbReference>
<evidence type="ECO:0000256" key="5">
    <source>
        <dbReference type="PROSITE-ProRule" id="PRU00472"/>
    </source>
</evidence>
<dbReference type="Gene3D" id="1.10.472.30">
    <property type="entry name" value="Transcription elongation factor S-II, central domain"/>
    <property type="match status" value="1"/>
</dbReference>
<feature type="domain" description="TFIIS N-terminal" evidence="10">
    <location>
        <begin position="9"/>
        <end position="84"/>
    </location>
</feature>
<dbReference type="PROSITE" id="PS51319">
    <property type="entry name" value="TFIIS_N"/>
    <property type="match status" value="1"/>
</dbReference>
<dbReference type="PROSITE" id="PS51133">
    <property type="entry name" value="ZF_TFIIS_2"/>
    <property type="match status" value="1"/>
</dbReference>
<dbReference type="PhylomeDB" id="A0A0G4FS06"/>
<feature type="coiled-coil region" evidence="7">
    <location>
        <begin position="67"/>
        <end position="103"/>
    </location>
</feature>
<name>A0A0G4FS06_9ALVE</name>
<dbReference type="GO" id="GO:0008270">
    <property type="term" value="F:zinc ion binding"/>
    <property type="evidence" value="ECO:0007669"/>
    <property type="project" value="UniProtKB-KW"/>
</dbReference>
<sequence length="309" mass="35192">MSLAAQNEAQFKKWAEKLKSATDTAEIEQGLEALSALQTNPALLGATKIGVCVNRLSQRQDLSEKLRKDAANLVAKWRQMAENAKAKALARQEEKRKQEHQAAQAAAAAAAAKAKPLYTEHQYAGPKVVEEFPEMVRNRRNKARALIWKELMNGATDETRQKIPPDSPIPEEIEVELEKQWHEDKTSDKYLWGSQLRAICSNLKDPKNPDLNSRLASGELQGRFLARMTSEDMASKERQIERERIMREMLEEKESDWNKKRMKAKGDGQFTCFKCKSSKTNYTQAQTRSSDEPMTTFVECLNCGNRWKC</sequence>
<dbReference type="EMBL" id="CDMZ01000587">
    <property type="protein sequence ID" value="CEM17459.1"/>
    <property type="molecule type" value="Genomic_DNA"/>
</dbReference>
<evidence type="ECO:0000256" key="6">
    <source>
        <dbReference type="PROSITE-ProRule" id="PRU00649"/>
    </source>
</evidence>
<dbReference type="CDD" id="cd13749">
    <property type="entry name" value="Zn-ribbon_TFIIS"/>
    <property type="match status" value="1"/>
</dbReference>
<dbReference type="VEuPathDB" id="CryptoDB:Cvel_18480"/>
<dbReference type="SMART" id="SM00440">
    <property type="entry name" value="ZnF_C2C2"/>
    <property type="match status" value="1"/>
</dbReference>
<dbReference type="Pfam" id="PF07500">
    <property type="entry name" value="TFIIS_M"/>
    <property type="match status" value="1"/>
</dbReference>
<keyword evidence="3" id="KW-0862">Zinc</keyword>
<protein>
    <recommendedName>
        <fullName evidence="13">TFIIS-type domain-containing protein</fullName>
    </recommendedName>
</protein>
<keyword evidence="1" id="KW-0479">Metal-binding</keyword>
<keyword evidence="2 5" id="KW-0863">Zinc-finger</keyword>
<organism evidence="12">
    <name type="scientific">Chromera velia CCMP2878</name>
    <dbReference type="NCBI Taxonomy" id="1169474"/>
    <lineage>
        <taxon>Eukaryota</taxon>
        <taxon>Sar</taxon>
        <taxon>Alveolata</taxon>
        <taxon>Colpodellida</taxon>
        <taxon>Chromeraceae</taxon>
        <taxon>Chromera</taxon>
    </lineage>
</organism>
<dbReference type="Pfam" id="PF08711">
    <property type="entry name" value="Med26"/>
    <property type="match status" value="1"/>
</dbReference>
<gene>
    <name evidence="12" type="ORF">Cvel_18480</name>
</gene>
<dbReference type="Gene3D" id="1.20.930.10">
    <property type="entry name" value="Conserved domain common to transcription factors TFIIS, elongin A, CRSP70"/>
    <property type="match status" value="1"/>
</dbReference>
<evidence type="ECO:0000256" key="7">
    <source>
        <dbReference type="SAM" id="Coils"/>
    </source>
</evidence>
<dbReference type="Gene3D" id="2.20.25.10">
    <property type="match status" value="1"/>
</dbReference>
<keyword evidence="4 6" id="KW-0539">Nucleus</keyword>
<reference evidence="12" key="1">
    <citation type="submission" date="2014-11" db="EMBL/GenBank/DDBJ databases">
        <authorList>
            <person name="Otto D Thomas"/>
            <person name="Naeem Raeece"/>
        </authorList>
    </citation>
    <scope>NUCLEOTIDE SEQUENCE</scope>
</reference>
<dbReference type="PIRSF" id="PIRSF006704">
    <property type="entry name" value="TF_IIS"/>
    <property type="match status" value="1"/>
</dbReference>
<evidence type="ECO:0000259" key="11">
    <source>
        <dbReference type="PROSITE" id="PS51321"/>
    </source>
</evidence>
<proteinExistence type="predicted"/>
<dbReference type="PROSITE" id="PS50003">
    <property type="entry name" value="PH_DOMAIN"/>
    <property type="match status" value="1"/>
</dbReference>
<dbReference type="InterPro" id="IPR035441">
    <property type="entry name" value="TFIIS/LEDGF_dom_sf"/>
</dbReference>
<evidence type="ECO:0000313" key="12">
    <source>
        <dbReference type="EMBL" id="CEM17459.1"/>
    </source>
</evidence>
<evidence type="ECO:0000256" key="2">
    <source>
        <dbReference type="ARBA" id="ARBA00022771"/>
    </source>
</evidence>
<evidence type="ECO:0000256" key="3">
    <source>
        <dbReference type="ARBA" id="ARBA00022833"/>
    </source>
</evidence>
<evidence type="ECO:0008006" key="13">
    <source>
        <dbReference type="Google" id="ProtNLM"/>
    </source>
</evidence>
<dbReference type="SUPFAM" id="SSF46942">
    <property type="entry name" value="Elongation factor TFIIS domain 2"/>
    <property type="match status" value="1"/>
</dbReference>
<dbReference type="SMART" id="SM00510">
    <property type="entry name" value="TFS2M"/>
    <property type="match status" value="1"/>
</dbReference>
<evidence type="ECO:0000259" key="9">
    <source>
        <dbReference type="PROSITE" id="PS51133"/>
    </source>
</evidence>
<evidence type="ECO:0000259" key="8">
    <source>
        <dbReference type="PROSITE" id="PS50003"/>
    </source>
</evidence>